<dbReference type="SUPFAM" id="SSF57756">
    <property type="entry name" value="Retrovirus zinc finger-like domains"/>
    <property type="match status" value="1"/>
</dbReference>
<reference evidence="5 6" key="1">
    <citation type="submission" date="2017-11" db="EMBL/GenBank/DDBJ databases">
        <title>De novo assembly and phasing of dikaryotic genomes from two isolates of Puccinia coronata f. sp. avenae, the causal agent of oat crown rust.</title>
        <authorList>
            <person name="Miller M.E."/>
            <person name="Zhang Y."/>
            <person name="Omidvar V."/>
            <person name="Sperschneider J."/>
            <person name="Schwessinger B."/>
            <person name="Raley C."/>
            <person name="Palmer J.M."/>
            <person name="Garnica D."/>
            <person name="Upadhyaya N."/>
            <person name="Rathjen J."/>
            <person name="Taylor J.M."/>
            <person name="Park R.F."/>
            <person name="Dodds P.N."/>
            <person name="Hirsch C.D."/>
            <person name="Kianian S.F."/>
            <person name="Figueroa M."/>
        </authorList>
    </citation>
    <scope>NUCLEOTIDE SEQUENCE [LARGE SCALE GENOMIC DNA]</scope>
    <source>
        <strain evidence="5">12NC29</strain>
    </source>
</reference>
<comment type="caution">
    <text evidence="5">The sequence shown here is derived from an EMBL/GenBank/DDBJ whole genome shotgun (WGS) entry which is preliminary data.</text>
</comment>
<evidence type="ECO:0000259" key="4">
    <source>
        <dbReference type="PROSITE" id="PS50158"/>
    </source>
</evidence>
<dbReference type="EMBL" id="PGCJ01000279">
    <property type="protein sequence ID" value="PLW34326.1"/>
    <property type="molecule type" value="Genomic_DNA"/>
</dbReference>
<feature type="compositionally biased region" description="Polar residues" evidence="3">
    <location>
        <begin position="17"/>
        <end position="34"/>
    </location>
</feature>
<feature type="region of interest" description="Disordered" evidence="3">
    <location>
        <begin position="1"/>
        <end position="53"/>
    </location>
</feature>
<name>A0A2N5U9B7_9BASI</name>
<dbReference type="AlphaFoldDB" id="A0A2N5U9B7"/>
<keyword evidence="2" id="KW-0863">Zinc-finger</keyword>
<keyword evidence="2" id="KW-0479">Metal-binding</keyword>
<dbReference type="PROSITE" id="PS50158">
    <property type="entry name" value="ZF_CCHC"/>
    <property type="match status" value="1"/>
</dbReference>
<dbReference type="GO" id="GO:0006397">
    <property type="term" value="P:mRNA processing"/>
    <property type="evidence" value="ECO:0007669"/>
    <property type="project" value="UniProtKB-KW"/>
</dbReference>
<dbReference type="Gene3D" id="4.10.60.10">
    <property type="entry name" value="Zinc finger, CCHC-type"/>
    <property type="match status" value="1"/>
</dbReference>
<feature type="domain" description="CCHC-type" evidence="4">
    <location>
        <begin position="67"/>
        <end position="82"/>
    </location>
</feature>
<evidence type="ECO:0000256" key="1">
    <source>
        <dbReference type="ARBA" id="ARBA00022664"/>
    </source>
</evidence>
<dbReference type="GO" id="GO:0008270">
    <property type="term" value="F:zinc ion binding"/>
    <property type="evidence" value="ECO:0007669"/>
    <property type="project" value="UniProtKB-KW"/>
</dbReference>
<dbReference type="GO" id="GO:0003676">
    <property type="term" value="F:nucleic acid binding"/>
    <property type="evidence" value="ECO:0007669"/>
    <property type="project" value="InterPro"/>
</dbReference>
<organism evidence="5 6">
    <name type="scientific">Puccinia coronata f. sp. avenae</name>
    <dbReference type="NCBI Taxonomy" id="200324"/>
    <lineage>
        <taxon>Eukaryota</taxon>
        <taxon>Fungi</taxon>
        <taxon>Dikarya</taxon>
        <taxon>Basidiomycota</taxon>
        <taxon>Pucciniomycotina</taxon>
        <taxon>Pucciniomycetes</taxon>
        <taxon>Pucciniales</taxon>
        <taxon>Pucciniaceae</taxon>
        <taxon>Puccinia</taxon>
    </lineage>
</organism>
<dbReference type="InterPro" id="IPR001878">
    <property type="entry name" value="Znf_CCHC"/>
</dbReference>
<keyword evidence="2" id="KW-0862">Zinc</keyword>
<evidence type="ECO:0000313" key="5">
    <source>
        <dbReference type="EMBL" id="PLW34326.1"/>
    </source>
</evidence>
<keyword evidence="6" id="KW-1185">Reference proteome</keyword>
<dbReference type="InterPro" id="IPR036875">
    <property type="entry name" value="Znf_CCHC_sf"/>
</dbReference>
<evidence type="ECO:0000313" key="6">
    <source>
        <dbReference type="Proteomes" id="UP000235388"/>
    </source>
</evidence>
<feature type="compositionally biased region" description="Polar residues" evidence="3">
    <location>
        <begin position="113"/>
        <end position="130"/>
    </location>
</feature>
<keyword evidence="1" id="KW-0507">mRNA processing</keyword>
<evidence type="ECO:0000256" key="2">
    <source>
        <dbReference type="PROSITE-ProRule" id="PRU00047"/>
    </source>
</evidence>
<feature type="compositionally biased region" description="Polar residues" evidence="3">
    <location>
        <begin position="42"/>
        <end position="51"/>
    </location>
</feature>
<gene>
    <name evidence="5" type="ORF">PCANC_25512</name>
</gene>
<sequence length="130" mass="13425">MQEMALRAGNTIEAIRSGQTNPIPSGTSAPTSDPNAMDLSAIQGNSGNRAGQLTKAKRERQSHLGLCFCCGQEGHISRGCRQGRKRTAGTMSTTACILEVQAEINQACAAASGPTNPNTAHSSKNGGAQV</sequence>
<proteinExistence type="predicted"/>
<accession>A0A2N5U9B7</accession>
<protein>
    <recommendedName>
        <fullName evidence="4">CCHC-type domain-containing protein</fullName>
    </recommendedName>
</protein>
<dbReference type="STRING" id="200324.A0A2N5U9B7"/>
<evidence type="ECO:0000256" key="3">
    <source>
        <dbReference type="SAM" id="MobiDB-lite"/>
    </source>
</evidence>
<dbReference type="OrthoDB" id="427960at2759"/>
<feature type="region of interest" description="Disordered" evidence="3">
    <location>
        <begin position="110"/>
        <end position="130"/>
    </location>
</feature>
<dbReference type="Proteomes" id="UP000235388">
    <property type="component" value="Unassembled WGS sequence"/>
</dbReference>